<dbReference type="Proteomes" id="UP000197003">
    <property type="component" value="Chromosome"/>
</dbReference>
<evidence type="ECO:0000313" key="2">
    <source>
        <dbReference type="EMBL" id="ASD62721.1"/>
    </source>
</evidence>
<evidence type="ECO:0000259" key="1">
    <source>
        <dbReference type="Pfam" id="PF00551"/>
    </source>
</evidence>
<dbReference type="GO" id="GO:0004479">
    <property type="term" value="F:methionyl-tRNA formyltransferase activity"/>
    <property type="evidence" value="ECO:0007669"/>
    <property type="project" value="TreeGrafter"/>
</dbReference>
<gene>
    <name evidence="2" type="ORF">B9G79_03630</name>
</gene>
<evidence type="ECO:0000313" key="3">
    <source>
        <dbReference type="Proteomes" id="UP000197003"/>
    </source>
</evidence>
<dbReference type="InterPro" id="IPR036477">
    <property type="entry name" value="Formyl_transf_N_sf"/>
</dbReference>
<accession>A0A1Z3N5N2</accession>
<dbReference type="RefSeq" id="WP_088564342.1">
    <property type="nucleotide sequence ID" value="NZ_CP020946.1"/>
</dbReference>
<feature type="domain" description="Formyl transferase N-terminal" evidence="1">
    <location>
        <begin position="92"/>
        <end position="190"/>
    </location>
</feature>
<sequence length="246" mass="27913">MRTLLVTSAVTFVPNNYDKLTLPLAQEPHIEALVVIDNRSWDILVKAFLLILSLAAPRMGWQLLINFFDNSLTRKKQAYEAAGKKVYIVKDINSETSLALLERLQPDLILNARTRSFFKKKLLSLPKMGCLNIHHGLLPDQRGLMCDFWAHLLDTPAGFSIHEMTSKLDDGALLKVVEVPSDKKDYLKSLDLGASFEAKAASQILQEFASQGKIQGLENQKTERTVYRSNPRLRDFYRLRSKGVRI</sequence>
<name>A0A1Z3N5N2_BDEBC</name>
<dbReference type="PANTHER" id="PTHR11138">
    <property type="entry name" value="METHIONYL-TRNA FORMYLTRANSFERASE"/>
    <property type="match status" value="1"/>
</dbReference>
<dbReference type="PANTHER" id="PTHR11138:SF5">
    <property type="entry name" value="METHIONYL-TRNA FORMYLTRANSFERASE, MITOCHONDRIAL"/>
    <property type="match status" value="1"/>
</dbReference>
<dbReference type="Gene3D" id="3.40.50.12230">
    <property type="match status" value="1"/>
</dbReference>
<dbReference type="EMBL" id="CP020946">
    <property type="protein sequence ID" value="ASD62721.1"/>
    <property type="molecule type" value="Genomic_DNA"/>
</dbReference>
<dbReference type="Pfam" id="PF00551">
    <property type="entry name" value="Formyl_trans_N"/>
    <property type="match status" value="1"/>
</dbReference>
<organism evidence="2 3">
    <name type="scientific">Bdellovibrio bacteriovorus</name>
    <dbReference type="NCBI Taxonomy" id="959"/>
    <lineage>
        <taxon>Bacteria</taxon>
        <taxon>Pseudomonadati</taxon>
        <taxon>Bdellovibrionota</taxon>
        <taxon>Bdellovibrionia</taxon>
        <taxon>Bdellovibrionales</taxon>
        <taxon>Pseudobdellovibrionaceae</taxon>
        <taxon>Bdellovibrio</taxon>
    </lineage>
</organism>
<reference evidence="2 3" key="1">
    <citation type="submission" date="2017-04" db="EMBL/GenBank/DDBJ databases">
        <title>Whole genome sequence of Bdellovibrio bacteriovorus strain SSB218315.</title>
        <authorList>
            <person name="Oyedara O."/>
            <person name="Rodriguez-Perez M.A."/>
        </authorList>
    </citation>
    <scope>NUCLEOTIDE SEQUENCE [LARGE SCALE GENOMIC DNA]</scope>
    <source>
        <strain evidence="2 3">SSB218315</strain>
    </source>
</reference>
<proteinExistence type="predicted"/>
<protein>
    <recommendedName>
        <fullName evidence="1">Formyl transferase N-terminal domain-containing protein</fullName>
    </recommendedName>
</protein>
<dbReference type="OrthoDB" id="5405975at2"/>
<dbReference type="InterPro" id="IPR002376">
    <property type="entry name" value="Formyl_transf_N"/>
</dbReference>
<dbReference type="SUPFAM" id="SSF53328">
    <property type="entry name" value="Formyltransferase"/>
    <property type="match status" value="1"/>
</dbReference>
<dbReference type="AlphaFoldDB" id="A0A1Z3N5N2"/>